<keyword evidence="1" id="KW-1133">Transmembrane helix</keyword>
<evidence type="ECO:0000313" key="3">
    <source>
        <dbReference type="Proteomes" id="UP000078287"/>
    </source>
</evidence>
<keyword evidence="1" id="KW-0812">Transmembrane</keyword>
<dbReference type="OrthoDB" id="149187at2"/>
<evidence type="ECO:0000313" key="2">
    <source>
        <dbReference type="EMBL" id="OAN45288.1"/>
    </source>
</evidence>
<name>A0A178MB88_9CHLR</name>
<keyword evidence="1" id="KW-0472">Membrane</keyword>
<dbReference type="AlphaFoldDB" id="A0A178MB88"/>
<gene>
    <name evidence="2" type="ORF">A6A03_14865</name>
</gene>
<comment type="caution">
    <text evidence="2">The sequence shown here is derived from an EMBL/GenBank/DDBJ whole genome shotgun (WGS) entry which is preliminary data.</text>
</comment>
<organism evidence="2 3">
    <name type="scientific">Chloroflexus islandicus</name>
    <dbReference type="NCBI Taxonomy" id="1707952"/>
    <lineage>
        <taxon>Bacteria</taxon>
        <taxon>Bacillati</taxon>
        <taxon>Chloroflexota</taxon>
        <taxon>Chloroflexia</taxon>
        <taxon>Chloroflexales</taxon>
        <taxon>Chloroflexineae</taxon>
        <taxon>Chloroflexaceae</taxon>
        <taxon>Chloroflexus</taxon>
    </lineage>
</organism>
<keyword evidence="3" id="KW-1185">Reference proteome</keyword>
<evidence type="ECO:0008006" key="4">
    <source>
        <dbReference type="Google" id="ProtNLM"/>
    </source>
</evidence>
<sequence length="274" mass="29595">MINTSTMPRERGLGYAFIGGLAITLIAAVLGALFIYWFTTVQRGPAPAELLPADVQLYASLSPTLSDIPEQPRIERALSEVFGLTMPADAATNVAAVLGVKLDSDVITWIGSDIAVVVRDFTPVTNDVAADLVENGEVLVFLASRNDPLAKIFLDKYLDVRRNRGETFTEQRAGDTTIYVGEITSPLRAVGLIEHYLVFSNRPEALLDLAAGPDRPDRLASVPAFQQFRETIATVRSGALYTDGSPAAEAARSAVRTWLVKVLGEGTAIHRPSR</sequence>
<dbReference type="EMBL" id="LWQS01000056">
    <property type="protein sequence ID" value="OAN45288.1"/>
    <property type="molecule type" value="Genomic_DNA"/>
</dbReference>
<dbReference type="RefSeq" id="WP_066787705.1">
    <property type="nucleotide sequence ID" value="NZ_LWQS01000056.1"/>
</dbReference>
<feature type="transmembrane region" description="Helical" evidence="1">
    <location>
        <begin position="12"/>
        <end position="38"/>
    </location>
</feature>
<accession>A0A178MB88</accession>
<evidence type="ECO:0000256" key="1">
    <source>
        <dbReference type="SAM" id="Phobius"/>
    </source>
</evidence>
<protein>
    <recommendedName>
        <fullName evidence="4">DUF3352 domain-containing protein</fullName>
    </recommendedName>
</protein>
<proteinExistence type="predicted"/>
<dbReference type="Proteomes" id="UP000078287">
    <property type="component" value="Unassembled WGS sequence"/>
</dbReference>
<reference evidence="2 3" key="1">
    <citation type="submission" date="2016-04" db="EMBL/GenBank/DDBJ databases">
        <title>Chloroflexus islandicus sp. nov., a thermophilic filamentous anoxygenic phototrophic bacterium from geyser Strokkur (Iceland).</title>
        <authorList>
            <person name="Gaisin V.A."/>
            <person name="Kalashnikov A.M."/>
            <person name="Sukhacheva M.V."/>
            <person name="Grouzdev D.S."/>
            <person name="Ivanov T.M."/>
            <person name="Kuznetsov B."/>
            <person name="Gorlenko V.M."/>
        </authorList>
    </citation>
    <scope>NUCLEOTIDE SEQUENCE [LARGE SCALE GENOMIC DNA]</scope>
    <source>
        <strain evidence="3">isl-2</strain>
    </source>
</reference>